<dbReference type="Proteomes" id="UP000198406">
    <property type="component" value="Unassembled WGS sequence"/>
</dbReference>
<dbReference type="InParanoid" id="A0A1Z5JYC5"/>
<feature type="region of interest" description="Disordered" evidence="1">
    <location>
        <begin position="450"/>
        <end position="499"/>
    </location>
</feature>
<evidence type="ECO:0008006" key="4">
    <source>
        <dbReference type="Google" id="ProtNLM"/>
    </source>
</evidence>
<reference evidence="2 3" key="1">
    <citation type="journal article" date="2015" name="Plant Cell">
        <title>Oil accumulation by the oleaginous diatom Fistulifera solaris as revealed by the genome and transcriptome.</title>
        <authorList>
            <person name="Tanaka T."/>
            <person name="Maeda Y."/>
            <person name="Veluchamy A."/>
            <person name="Tanaka M."/>
            <person name="Abida H."/>
            <person name="Marechal E."/>
            <person name="Bowler C."/>
            <person name="Muto M."/>
            <person name="Sunaga Y."/>
            <person name="Tanaka M."/>
            <person name="Yoshino T."/>
            <person name="Taniguchi T."/>
            <person name="Fukuda Y."/>
            <person name="Nemoto M."/>
            <person name="Matsumoto M."/>
            <person name="Wong P.S."/>
            <person name="Aburatani S."/>
            <person name="Fujibuchi W."/>
        </authorList>
    </citation>
    <scope>NUCLEOTIDE SEQUENCE [LARGE SCALE GENOMIC DNA]</scope>
    <source>
        <strain evidence="2 3">JPCC DA0580</strain>
    </source>
</reference>
<proteinExistence type="predicted"/>
<dbReference type="InterPro" id="IPR011993">
    <property type="entry name" value="PH-like_dom_sf"/>
</dbReference>
<dbReference type="OrthoDB" id="40186at2759"/>
<gene>
    <name evidence="2" type="ORF">FisN_8Hh127</name>
</gene>
<evidence type="ECO:0000313" key="3">
    <source>
        <dbReference type="Proteomes" id="UP000198406"/>
    </source>
</evidence>
<dbReference type="AlphaFoldDB" id="A0A1Z5JYC5"/>
<feature type="compositionally biased region" description="Acidic residues" evidence="1">
    <location>
        <begin position="583"/>
        <end position="592"/>
    </location>
</feature>
<accession>A0A1Z5JYC5</accession>
<evidence type="ECO:0000256" key="1">
    <source>
        <dbReference type="SAM" id="MobiDB-lite"/>
    </source>
</evidence>
<feature type="compositionally biased region" description="Acidic residues" evidence="1">
    <location>
        <begin position="325"/>
        <end position="339"/>
    </location>
</feature>
<feature type="compositionally biased region" description="Acidic residues" evidence="1">
    <location>
        <begin position="14"/>
        <end position="24"/>
    </location>
</feature>
<keyword evidence="3" id="KW-1185">Reference proteome</keyword>
<organism evidence="2 3">
    <name type="scientific">Fistulifera solaris</name>
    <name type="common">Oleaginous diatom</name>
    <dbReference type="NCBI Taxonomy" id="1519565"/>
    <lineage>
        <taxon>Eukaryota</taxon>
        <taxon>Sar</taxon>
        <taxon>Stramenopiles</taxon>
        <taxon>Ochrophyta</taxon>
        <taxon>Bacillariophyta</taxon>
        <taxon>Bacillariophyceae</taxon>
        <taxon>Bacillariophycidae</taxon>
        <taxon>Naviculales</taxon>
        <taxon>Naviculaceae</taxon>
        <taxon>Fistulifera</taxon>
    </lineage>
</organism>
<feature type="compositionally biased region" description="Basic and acidic residues" evidence="1">
    <location>
        <begin position="450"/>
        <end position="460"/>
    </location>
</feature>
<sequence>MRTATGLHALRSLEDDEDTTEASESDPLAGNMMYGYGATRSTRLPGRSLDDRSVASIKSTRSHKRRCEDYQDGYDDDDDVGESKALARAQRRASLKSSRRASMGSSKRRSSLSGDSGFDSRPRRASLNMSSAQVTRRVSLSSGVHPTGRRASASGGMRSADLGSAYSGRRASLSGGINANGFQLDKVKYTKPKAGRRASFSGDPYNIDPYAGHPQSPETVKSCLPAMSAEEIKAALSPVANKGINQDALARMNRRMSGQFHQDDEDSRQDSFQNLGYGYGYATPQLPHAAAYSRRPSTSSRASSHRSRRLSQRLPNEIASSPIDIESDLENSESESDDLYYDKDAGNASTNRVGLDYGYGYGGKSSRSFANYDSQAALGYESDARSQASSRASRRRNSCIIRPDHLISNKAKMKAELYESDADSSSVRDDDVSIASNRVSRRNSCCIVESEKDSDAKAQDDLDDPDSLLSRSGFYSKQPKTSKPGKAKEPVRNSLGLVRREDALAQKHEEEEDSELLLENSKPVEKATVNVSTSFRQKPFTTALPTKPAIRRSSNALKDSIHRSWAELDFNNSESDSNSASESESESDDSEDSERSYGSSLYEEPIQQEVDCFQQRARRRASLEAGCIDMREILDSPKKNPKLKKIANFTPAEGCKIASDFIVRCFVARLRHGITIMKHNRNRWSKSQYRVLYLLPDGKSLTWKPLEGEKVKGKRPILDLTKCIEVRHAWTKDPSRRKLTGTSVLRTHAKENMANKSLSLIFHKRTLDMSALSTDLCKVLLEGFSALCFRLKMEKEELGNSSTNDGCASSDDDFASTIYGGSTISMCTGTTNATTSTPISPWGL</sequence>
<evidence type="ECO:0000313" key="2">
    <source>
        <dbReference type="EMBL" id="GAX18909.1"/>
    </source>
</evidence>
<comment type="caution">
    <text evidence="2">The sequence shown here is derived from an EMBL/GenBank/DDBJ whole genome shotgun (WGS) entry which is preliminary data.</text>
</comment>
<dbReference type="EMBL" id="BDSP01000133">
    <property type="protein sequence ID" value="GAX18909.1"/>
    <property type="molecule type" value="Genomic_DNA"/>
</dbReference>
<feature type="compositionally biased region" description="Basic residues" evidence="1">
    <location>
        <begin position="89"/>
        <end position="99"/>
    </location>
</feature>
<feature type="region of interest" description="Disordered" evidence="1">
    <location>
        <begin position="568"/>
        <end position="600"/>
    </location>
</feature>
<feature type="compositionally biased region" description="Low complexity" evidence="1">
    <location>
        <begin position="289"/>
        <end position="302"/>
    </location>
</feature>
<feature type="region of interest" description="Disordered" evidence="1">
    <location>
        <begin position="257"/>
        <end position="345"/>
    </location>
</feature>
<name>A0A1Z5JYC5_FISSO</name>
<feature type="compositionally biased region" description="Acidic residues" evidence="1">
    <location>
        <begin position="70"/>
        <end position="80"/>
    </location>
</feature>
<dbReference type="Gene3D" id="2.30.29.30">
    <property type="entry name" value="Pleckstrin-homology domain (PH domain)/Phosphotyrosine-binding domain (PTB)"/>
    <property type="match status" value="1"/>
</dbReference>
<feature type="compositionally biased region" description="Low complexity" evidence="1">
    <location>
        <begin position="573"/>
        <end position="582"/>
    </location>
</feature>
<feature type="compositionally biased region" description="Polar residues" evidence="1">
    <location>
        <begin position="127"/>
        <end position="144"/>
    </location>
</feature>
<feature type="region of interest" description="Disordered" evidence="1">
    <location>
        <begin position="195"/>
        <end position="219"/>
    </location>
</feature>
<feature type="region of interest" description="Disordered" evidence="1">
    <location>
        <begin position="1"/>
        <end position="177"/>
    </location>
</feature>
<protein>
    <recommendedName>
        <fullName evidence="4">PH domain-containing protein</fullName>
    </recommendedName>
</protein>
<feature type="compositionally biased region" description="Low complexity" evidence="1">
    <location>
        <begin position="100"/>
        <end position="116"/>
    </location>
</feature>